<comment type="caution">
    <text evidence="1">The sequence shown here is derived from an EMBL/GenBank/DDBJ whole genome shotgun (WGS) entry which is preliminary data.</text>
</comment>
<name>A0A0F9GX34_9ZZZZ</name>
<organism evidence="1">
    <name type="scientific">marine sediment metagenome</name>
    <dbReference type="NCBI Taxonomy" id="412755"/>
    <lineage>
        <taxon>unclassified sequences</taxon>
        <taxon>metagenomes</taxon>
        <taxon>ecological metagenomes</taxon>
    </lineage>
</organism>
<reference evidence="1" key="1">
    <citation type="journal article" date="2015" name="Nature">
        <title>Complex archaea that bridge the gap between prokaryotes and eukaryotes.</title>
        <authorList>
            <person name="Spang A."/>
            <person name="Saw J.H."/>
            <person name="Jorgensen S.L."/>
            <person name="Zaremba-Niedzwiedzka K."/>
            <person name="Martijn J."/>
            <person name="Lind A.E."/>
            <person name="van Eijk R."/>
            <person name="Schleper C."/>
            <person name="Guy L."/>
            <person name="Ettema T.J."/>
        </authorList>
    </citation>
    <scope>NUCLEOTIDE SEQUENCE</scope>
</reference>
<sequence>MNKLPAPFYEEEWGVIYHGDCREILPLLKKVETISTDPVWPNALAALAGSEDPVKLFREFCSILPADLKRLVIEMGCDSDPRFLQCVPASLPIIRVCWLEYLVPSYKGRILYTGDVAYAFGEPPPSIPGRRLLGGRCTSRKQERMFLTAGDSACIILDSMLIGWLLAYHVPRGQGRAVCEFTRISLFRAFDRAAFGFRAQTTRPLKSLLHNRIRP</sequence>
<gene>
    <name evidence="1" type="ORF">LCGC14_1856720</name>
</gene>
<proteinExistence type="predicted"/>
<dbReference type="AlphaFoldDB" id="A0A0F9GX34"/>
<protein>
    <submittedName>
        <fullName evidence="1">Uncharacterized protein</fullName>
    </submittedName>
</protein>
<evidence type="ECO:0000313" key="1">
    <source>
        <dbReference type="EMBL" id="KKL95231.1"/>
    </source>
</evidence>
<accession>A0A0F9GX34</accession>
<dbReference type="EMBL" id="LAZR01018729">
    <property type="protein sequence ID" value="KKL95231.1"/>
    <property type="molecule type" value="Genomic_DNA"/>
</dbReference>